<dbReference type="RefSeq" id="WP_229982032.1">
    <property type="nucleotide sequence ID" value="NZ_JAJJPB010000034.1"/>
</dbReference>
<dbReference type="Gene3D" id="1.10.3300.10">
    <property type="entry name" value="Jann2411-like domain"/>
    <property type="match status" value="1"/>
</dbReference>
<keyword evidence="3" id="KW-1185">Reference proteome</keyword>
<dbReference type="SUPFAM" id="SSF160904">
    <property type="entry name" value="Jann2411-like"/>
    <property type="match status" value="1"/>
</dbReference>
<dbReference type="PANTHER" id="PTHR35525:SF3">
    <property type="entry name" value="BLL6575 PROTEIN"/>
    <property type="match status" value="1"/>
</dbReference>
<gene>
    <name evidence="2" type="ORF">LN736_16755</name>
</gene>
<name>A0ABS8N9J8_9CLOT</name>
<dbReference type="EMBL" id="JAJJPB010000034">
    <property type="protein sequence ID" value="MCC9296497.1"/>
    <property type="molecule type" value="Genomic_DNA"/>
</dbReference>
<dbReference type="Pfam" id="PF11706">
    <property type="entry name" value="zf-CGNR"/>
    <property type="match status" value="1"/>
</dbReference>
<reference evidence="2" key="1">
    <citation type="submission" date="2021-11" db="EMBL/GenBank/DDBJ databases">
        <authorList>
            <person name="Qingchun L."/>
            <person name="Dong Z."/>
            <person name="Zongwei Q."/>
            <person name="Jia Z."/>
            <person name="Duotao L."/>
        </authorList>
    </citation>
    <scope>NUCLEOTIDE SEQUENCE</scope>
    <source>
        <strain evidence="2">WLY-B-L2</strain>
    </source>
</reference>
<feature type="domain" description="Zinc finger CGNR" evidence="1">
    <location>
        <begin position="111"/>
        <end position="153"/>
    </location>
</feature>
<evidence type="ECO:0000259" key="1">
    <source>
        <dbReference type="Pfam" id="PF11706"/>
    </source>
</evidence>
<evidence type="ECO:0000313" key="2">
    <source>
        <dbReference type="EMBL" id="MCC9296497.1"/>
    </source>
</evidence>
<dbReference type="InterPro" id="IPR023286">
    <property type="entry name" value="ABATE_dom_sf"/>
</dbReference>
<evidence type="ECO:0000313" key="3">
    <source>
        <dbReference type="Proteomes" id="UP001165422"/>
    </source>
</evidence>
<dbReference type="PANTHER" id="PTHR35525">
    <property type="entry name" value="BLL6575 PROTEIN"/>
    <property type="match status" value="1"/>
</dbReference>
<dbReference type="InterPro" id="IPR010852">
    <property type="entry name" value="ABATE"/>
</dbReference>
<organism evidence="2 3">
    <name type="scientific">Clostridium aromativorans</name>
    <dbReference type="NCBI Taxonomy" id="2836848"/>
    <lineage>
        <taxon>Bacteria</taxon>
        <taxon>Bacillati</taxon>
        <taxon>Bacillota</taxon>
        <taxon>Clostridia</taxon>
        <taxon>Eubacteriales</taxon>
        <taxon>Clostridiaceae</taxon>
        <taxon>Clostridium</taxon>
    </lineage>
</organism>
<sequence>MITGFFFIFIVKYILDTGLGTFDRKLTDKLLELRDFLSHAVNDLCTKNTICQKDIDEMNKYLASLSFCKVLKKEEERYILNIIPDKSNLNQIISKVILSFVEMITNYDIKRIKICKNPECGWIFYDESRNHTRKWCDNTCASLMKVRKFRKRHTIKKASNSG</sequence>
<comment type="caution">
    <text evidence="2">The sequence shown here is derived from an EMBL/GenBank/DDBJ whole genome shotgun (WGS) entry which is preliminary data.</text>
</comment>
<accession>A0ABS8N9J8</accession>
<proteinExistence type="predicted"/>
<protein>
    <submittedName>
        <fullName evidence="2">CGNR zinc finger domain-containing protein</fullName>
    </submittedName>
</protein>
<dbReference type="Proteomes" id="UP001165422">
    <property type="component" value="Unassembled WGS sequence"/>
</dbReference>
<dbReference type="InterPro" id="IPR021005">
    <property type="entry name" value="Znf_CGNR"/>
</dbReference>